<dbReference type="PANTHER" id="PTHR36848:SF2">
    <property type="entry name" value="SECRETED PROTEIN"/>
    <property type="match status" value="1"/>
</dbReference>
<reference evidence="4 5" key="1">
    <citation type="submission" date="2019-08" db="EMBL/GenBank/DDBJ databases">
        <title>In-depth cultivation of the pig gut microbiome towards novel bacterial diversity and tailored functional studies.</title>
        <authorList>
            <person name="Wylensek D."/>
            <person name="Hitch T.C.A."/>
            <person name="Clavel T."/>
        </authorList>
    </citation>
    <scope>NUCLEOTIDE SEQUENCE [LARGE SCALE GENOMIC DNA]</scope>
    <source>
        <strain evidence="4 5">LKV-178-WT-2A</strain>
    </source>
</reference>
<dbReference type="SUPFAM" id="SSF48208">
    <property type="entry name" value="Six-hairpin glycosidases"/>
    <property type="match status" value="1"/>
</dbReference>
<dbReference type="Pfam" id="PF22666">
    <property type="entry name" value="Glyco_hydro_2_N2"/>
    <property type="match status" value="1"/>
</dbReference>
<dbReference type="EMBL" id="VUNG01000011">
    <property type="protein sequence ID" value="MST84227.1"/>
    <property type="molecule type" value="Genomic_DNA"/>
</dbReference>
<evidence type="ECO:0000256" key="2">
    <source>
        <dbReference type="SAM" id="SignalP"/>
    </source>
</evidence>
<keyword evidence="2" id="KW-0732">Signal</keyword>
<gene>
    <name evidence="4" type="ORF">FYJ73_06025</name>
</gene>
<evidence type="ECO:0000313" key="5">
    <source>
        <dbReference type="Proteomes" id="UP000438914"/>
    </source>
</evidence>
<dbReference type="InterPro" id="IPR012341">
    <property type="entry name" value="6hp_glycosidase-like_sf"/>
</dbReference>
<feature type="chain" id="PRO_5029441891" description="Beta-mannosidase-like galactose-binding domain-containing protein" evidence="2">
    <location>
        <begin position="21"/>
        <end position="1177"/>
    </location>
</feature>
<keyword evidence="5" id="KW-1185">Reference proteome</keyword>
<evidence type="ECO:0000259" key="3">
    <source>
        <dbReference type="Pfam" id="PF22666"/>
    </source>
</evidence>
<dbReference type="AlphaFoldDB" id="A0A7K0KE68"/>
<feature type="domain" description="Beta-mannosidase-like galactose-binding" evidence="3">
    <location>
        <begin position="1057"/>
        <end position="1162"/>
    </location>
</feature>
<sequence length="1177" mass="133923">MNRRLLSLLLCLLGTLPLLAETGADSVLTLARRVNDRFMRVYADPTRPTFVKKVRPSSLWTRAVYYEGLMALYAIDPRQYYLDYTDRWGAFHHWAPRDGVTTTDADNQCCAQTYLERYAMTGDTLMACRVKANLEHQIATGRYDYWTWIDAIQMAMPVYVKYYSLTGDRRYLDYAVNSYLWSRNTCGGGLFNKKDGLWWRDKDYVPPYREQDGNDCYWSRGNGWVYAALLRCMDVLNEDTKEYKLLEKDFLAMSKALLHCQRADGFWNVSLHSPATYGGPEMTGTALFLYGMSWGIRHGLLAAASYRPACDKAWQALMTCVHPDGFLGWNQGTGKDPSAGQPLSYDKMPDFEDYGTGCWLLGATEYARLAQPALNACLPFVLPEARPGTRWWWFGSAVDETGLKDNIDALHHVGMGTVEITPIYGVQGNEARELSYLSPEWMRALQITERTAAVDSVEVDLNNGTGWPFGGPWVPIGEAACKAFFVDTLVNSKADISKLTFPVPDKEKKYARLAAVRSFKTADKHRQRVIALFVSRTRQRVKRAAPGGEGWVIDHFDSLAVAHYLQHIDSAFTASHTPYPHTFFNDSYEVYGANWTPRLLEAFRSRRGYDLLDSLDRFVDGDAQVVCDYRETLSDLLYHNFTQQWTAWAHSHGALVRNQAHGSPANLIDLYGTVDIPEIEGFGLSDFGIKGLRRDPGFTRPNFSDMSMLKYASSAAHVTGKPFTSSETFTWLTEHFRTSLSQMKPDLDLMFSCGVNHMFFHGTPYSPRNVPWPGWQFYASVNMSPTNSTWRDGPWLMSYIRRCQSFLQWGDPDNDFLVILPVKEMWKKDTRHPLMLFDIHSMDKKAPELIRAIREIDSLGYDCDYISERQLARAKKVGEQWITEAGTRYRGLIDPTKPIDSQALARLANAEPMRTQLHLRAIRRRNGMGYHYFIANLTPNDVDSYVPLAVAWHDALWYDPLTGRRYAVEQRNRQLHVALRSGESMILQTFDRTLPQTLAALPHRALPGDQTKVLGGPWQLAFEQSAPTVRRTWKLDKPQTWETLGDDSAAVTMGSGAYTTTFRLSADEARRPWLLDLGDVRESAEVWVNGRFAGCAWSVPFTLDVSGLLKKGDNTLRVVVTNLPANRIADMDRRGIKWRVMKDINVVDLQYHKTGYADWTPMKSGLNGSVKLIELHH</sequence>
<dbReference type="Proteomes" id="UP000438914">
    <property type="component" value="Unassembled WGS sequence"/>
</dbReference>
<dbReference type="Gene3D" id="1.50.10.10">
    <property type="match status" value="1"/>
</dbReference>
<dbReference type="InterPro" id="IPR010905">
    <property type="entry name" value="Glyco_hydro_88"/>
</dbReference>
<dbReference type="PANTHER" id="PTHR36848">
    <property type="entry name" value="DNA-BINDING PROTEIN (PUTATIVE SECRETED PROTEIN)-RELATED"/>
    <property type="match status" value="1"/>
</dbReference>
<dbReference type="InterPro" id="IPR008928">
    <property type="entry name" value="6-hairpin_glycosidase_sf"/>
</dbReference>
<dbReference type="GO" id="GO:0005975">
    <property type="term" value="P:carbohydrate metabolic process"/>
    <property type="evidence" value="ECO:0007669"/>
    <property type="project" value="InterPro"/>
</dbReference>
<dbReference type="Pfam" id="PF17132">
    <property type="entry name" value="Glyco_hydro_106"/>
    <property type="match status" value="2"/>
</dbReference>
<accession>A0A7K0KE68</accession>
<dbReference type="SUPFAM" id="SSF49785">
    <property type="entry name" value="Galactose-binding domain-like"/>
    <property type="match status" value="1"/>
</dbReference>
<feature type="signal peptide" evidence="2">
    <location>
        <begin position="1"/>
        <end position="20"/>
    </location>
</feature>
<dbReference type="NCBIfam" id="NF045579">
    <property type="entry name" value="rhamnoside_JR"/>
    <property type="match status" value="1"/>
</dbReference>
<dbReference type="InterPro" id="IPR054593">
    <property type="entry name" value="Beta-mannosidase-like_N2"/>
</dbReference>
<dbReference type="Gene3D" id="2.60.120.260">
    <property type="entry name" value="Galactose-binding domain-like"/>
    <property type="match status" value="1"/>
</dbReference>
<comment type="caution">
    <text evidence="4">The sequence shown here is derived from an EMBL/GenBank/DDBJ whole genome shotgun (WGS) entry which is preliminary data.</text>
</comment>
<dbReference type="Pfam" id="PF07470">
    <property type="entry name" value="Glyco_hydro_88"/>
    <property type="match status" value="1"/>
</dbReference>
<protein>
    <recommendedName>
        <fullName evidence="3">Beta-mannosidase-like galactose-binding domain-containing protein</fullName>
    </recommendedName>
</protein>
<evidence type="ECO:0000256" key="1">
    <source>
        <dbReference type="ARBA" id="ARBA00022801"/>
    </source>
</evidence>
<proteinExistence type="predicted"/>
<name>A0A7K0KE68_9BACT</name>
<dbReference type="InterPro" id="IPR053161">
    <property type="entry name" value="Ulvan_degrading_GH"/>
</dbReference>
<organism evidence="4 5">
    <name type="scientific">Hallella mizrahii</name>
    <dbReference type="NCBI Taxonomy" id="2606637"/>
    <lineage>
        <taxon>Bacteria</taxon>
        <taxon>Pseudomonadati</taxon>
        <taxon>Bacteroidota</taxon>
        <taxon>Bacteroidia</taxon>
        <taxon>Bacteroidales</taxon>
        <taxon>Prevotellaceae</taxon>
        <taxon>Hallella</taxon>
    </lineage>
</organism>
<keyword evidence="1" id="KW-0378">Hydrolase</keyword>
<dbReference type="InterPro" id="IPR008979">
    <property type="entry name" value="Galactose-bd-like_sf"/>
</dbReference>
<evidence type="ECO:0000313" key="4">
    <source>
        <dbReference type="EMBL" id="MST84227.1"/>
    </source>
</evidence>
<dbReference type="GO" id="GO:0004553">
    <property type="term" value="F:hydrolase activity, hydrolyzing O-glycosyl compounds"/>
    <property type="evidence" value="ECO:0007669"/>
    <property type="project" value="UniProtKB-ARBA"/>
</dbReference>